<sequence length="174" mass="20386">MDDQKLESGHEISPQLMEAIQESKICIIVLSKNFASSKWCLVELVHILECKGNENIILIFYDIDPSIVRKQSKSYAKAFAKHEQRFKNEMEKVEQWRGALEKLANLCGYDSKKFRDEHGFVKKIAEDILLKLRKYQLTNYEHLIGIEEPLKEIESFLSIGKMDVRFIGYSRRSR</sequence>
<dbReference type="GeneID" id="112492063"/>
<evidence type="ECO:0000259" key="1">
    <source>
        <dbReference type="PROSITE" id="PS50104"/>
    </source>
</evidence>
<accession>A0A6P6G9K1</accession>
<keyword evidence="2" id="KW-1185">Reference proteome</keyword>
<dbReference type="PROSITE" id="PS50104">
    <property type="entry name" value="TIR"/>
    <property type="match status" value="1"/>
</dbReference>
<dbReference type="SMART" id="SM00255">
    <property type="entry name" value="TIR"/>
    <property type="match status" value="1"/>
</dbReference>
<name>A0A6P6G9K1_ZIZJJ</name>
<dbReference type="Pfam" id="PF01582">
    <property type="entry name" value="TIR"/>
    <property type="match status" value="1"/>
</dbReference>
<dbReference type="InterPro" id="IPR035897">
    <property type="entry name" value="Toll_tir_struct_dom_sf"/>
</dbReference>
<dbReference type="KEGG" id="zju:112492063"/>
<dbReference type="InterPro" id="IPR000157">
    <property type="entry name" value="TIR_dom"/>
</dbReference>
<dbReference type="GO" id="GO:0061809">
    <property type="term" value="F:NAD+ nucleosidase activity, cyclic ADP-ribose generating"/>
    <property type="evidence" value="ECO:0007669"/>
    <property type="project" value="UniProtKB-EC"/>
</dbReference>
<dbReference type="PANTHER" id="PTHR11017:SF271">
    <property type="entry name" value="DISEASE RESISTANCE PROTEIN (TIR-NBS-LRR CLASS) FAMILY"/>
    <property type="match status" value="1"/>
</dbReference>
<evidence type="ECO:0000313" key="2">
    <source>
        <dbReference type="Proteomes" id="UP001652623"/>
    </source>
</evidence>
<proteinExistence type="predicted"/>
<evidence type="ECO:0000313" key="3">
    <source>
        <dbReference type="RefSeq" id="XP_024930814.3"/>
    </source>
</evidence>
<dbReference type="GO" id="GO:0007165">
    <property type="term" value="P:signal transduction"/>
    <property type="evidence" value="ECO:0007669"/>
    <property type="project" value="InterPro"/>
</dbReference>
<protein>
    <submittedName>
        <fullName evidence="3">TMV resistance protein N-like</fullName>
    </submittedName>
</protein>
<dbReference type="SUPFAM" id="SSF52200">
    <property type="entry name" value="Toll/Interleukin receptor TIR domain"/>
    <property type="match status" value="1"/>
</dbReference>
<dbReference type="PANTHER" id="PTHR11017">
    <property type="entry name" value="LEUCINE-RICH REPEAT-CONTAINING PROTEIN"/>
    <property type="match status" value="1"/>
</dbReference>
<gene>
    <name evidence="3" type="primary">LOC112492063</name>
</gene>
<dbReference type="Proteomes" id="UP001652623">
    <property type="component" value="Chromosome 5"/>
</dbReference>
<organism evidence="2 3">
    <name type="scientific">Ziziphus jujuba</name>
    <name type="common">Chinese jujube</name>
    <name type="synonym">Ziziphus sativa</name>
    <dbReference type="NCBI Taxonomy" id="326968"/>
    <lineage>
        <taxon>Eukaryota</taxon>
        <taxon>Viridiplantae</taxon>
        <taxon>Streptophyta</taxon>
        <taxon>Embryophyta</taxon>
        <taxon>Tracheophyta</taxon>
        <taxon>Spermatophyta</taxon>
        <taxon>Magnoliopsida</taxon>
        <taxon>eudicotyledons</taxon>
        <taxon>Gunneridae</taxon>
        <taxon>Pentapetalae</taxon>
        <taxon>rosids</taxon>
        <taxon>fabids</taxon>
        <taxon>Rosales</taxon>
        <taxon>Rhamnaceae</taxon>
        <taxon>Paliureae</taxon>
        <taxon>Ziziphus</taxon>
    </lineage>
</organism>
<dbReference type="Gene3D" id="3.40.50.10140">
    <property type="entry name" value="Toll/interleukin-1 receptor homology (TIR) domain"/>
    <property type="match status" value="1"/>
</dbReference>
<reference evidence="3" key="1">
    <citation type="submission" date="2025-08" db="UniProtKB">
        <authorList>
            <consortium name="RefSeq"/>
        </authorList>
    </citation>
    <scope>IDENTIFICATION</scope>
    <source>
        <tissue evidence="3">Seedling</tissue>
    </source>
</reference>
<feature type="domain" description="TIR" evidence="1">
    <location>
        <begin position="1"/>
        <end position="132"/>
    </location>
</feature>
<dbReference type="InterPro" id="IPR044974">
    <property type="entry name" value="Disease_R_plants"/>
</dbReference>
<dbReference type="AlphaFoldDB" id="A0A6P6G9K1"/>
<dbReference type="RefSeq" id="XP_024930814.3">
    <property type="nucleotide sequence ID" value="XM_025075046.3"/>
</dbReference>
<dbReference type="InParanoid" id="A0A6P6G9K1"/>